<dbReference type="Proteomes" id="UP000694044">
    <property type="component" value="Unassembled WGS sequence"/>
</dbReference>
<reference evidence="2" key="1">
    <citation type="submission" date="2021-02" db="EMBL/GenBank/DDBJ databases">
        <authorList>
            <person name="Palmer J.M."/>
        </authorList>
    </citation>
    <scope>NUCLEOTIDE SEQUENCE</scope>
    <source>
        <strain evidence="2">SCRP734</strain>
    </source>
</reference>
<feature type="chain" id="PRO_5035797336" evidence="1">
    <location>
        <begin position="23"/>
        <end position="138"/>
    </location>
</feature>
<comment type="caution">
    <text evidence="2">The sequence shown here is derived from an EMBL/GenBank/DDBJ whole genome shotgun (WGS) entry which is preliminary data.</text>
</comment>
<keyword evidence="3" id="KW-1185">Reference proteome</keyword>
<sequence length="138" mass="15052">MIRQYLLLAVALVSMMLMRVSAVTYEVQAWCSGTSCGGTPYNMFIVESSACVADESCIADTSSSNLGALSTICTADYMAEVQYLCGASPYIVMEVYRGYNCEDFVFALGYFASGKCEGSPGFSELRKPRWKTTGLPQF</sequence>
<proteinExistence type="predicted"/>
<evidence type="ECO:0000313" key="2">
    <source>
        <dbReference type="EMBL" id="KAG7383175.1"/>
    </source>
</evidence>
<name>A0A8T1VP90_9STRA</name>
<evidence type="ECO:0000256" key="1">
    <source>
        <dbReference type="SAM" id="SignalP"/>
    </source>
</evidence>
<gene>
    <name evidence="2" type="ORF">PHYPSEUDO_003962</name>
</gene>
<keyword evidence="1" id="KW-0732">Signal</keyword>
<dbReference type="OrthoDB" id="10352575at2759"/>
<dbReference type="AlphaFoldDB" id="A0A8T1VP90"/>
<feature type="signal peptide" evidence="1">
    <location>
        <begin position="1"/>
        <end position="22"/>
    </location>
</feature>
<dbReference type="EMBL" id="JAGDFM010000184">
    <property type="protein sequence ID" value="KAG7383175.1"/>
    <property type="molecule type" value="Genomic_DNA"/>
</dbReference>
<organism evidence="2 3">
    <name type="scientific">Phytophthora pseudosyringae</name>
    <dbReference type="NCBI Taxonomy" id="221518"/>
    <lineage>
        <taxon>Eukaryota</taxon>
        <taxon>Sar</taxon>
        <taxon>Stramenopiles</taxon>
        <taxon>Oomycota</taxon>
        <taxon>Peronosporomycetes</taxon>
        <taxon>Peronosporales</taxon>
        <taxon>Peronosporaceae</taxon>
        <taxon>Phytophthora</taxon>
    </lineage>
</organism>
<accession>A0A8T1VP90</accession>
<protein>
    <submittedName>
        <fullName evidence="2">Uncharacterized protein</fullName>
    </submittedName>
</protein>
<evidence type="ECO:0000313" key="3">
    <source>
        <dbReference type="Proteomes" id="UP000694044"/>
    </source>
</evidence>